<organism evidence="1 2">
    <name type="scientific">Neorhizobium huautlense</name>
    <dbReference type="NCBI Taxonomy" id="67774"/>
    <lineage>
        <taxon>Bacteria</taxon>
        <taxon>Pseudomonadati</taxon>
        <taxon>Pseudomonadota</taxon>
        <taxon>Alphaproteobacteria</taxon>
        <taxon>Hyphomicrobiales</taxon>
        <taxon>Rhizobiaceae</taxon>
        <taxon>Rhizobium/Agrobacterium group</taxon>
        <taxon>Neorhizobium</taxon>
    </lineage>
</organism>
<gene>
    <name evidence="1" type="ORF">J2T09_002364</name>
</gene>
<reference evidence="1 2" key="1">
    <citation type="submission" date="2023-07" db="EMBL/GenBank/DDBJ databases">
        <title>Sorghum-associated microbial communities from plants grown in Nebraska, USA.</title>
        <authorList>
            <person name="Schachtman D."/>
        </authorList>
    </citation>
    <scope>NUCLEOTIDE SEQUENCE [LARGE SCALE GENOMIC DNA]</scope>
    <source>
        <strain evidence="1 2">DS1307</strain>
    </source>
</reference>
<name>A0ABT9PT20_9HYPH</name>
<proteinExistence type="predicted"/>
<dbReference type="EMBL" id="JAUSRF010000006">
    <property type="protein sequence ID" value="MDP9837612.1"/>
    <property type="molecule type" value="Genomic_DNA"/>
</dbReference>
<protein>
    <submittedName>
        <fullName evidence="1">Uncharacterized protein</fullName>
    </submittedName>
</protein>
<evidence type="ECO:0000313" key="1">
    <source>
        <dbReference type="EMBL" id="MDP9837612.1"/>
    </source>
</evidence>
<dbReference type="RefSeq" id="WP_306834490.1">
    <property type="nucleotide sequence ID" value="NZ_JAUSRF010000006.1"/>
</dbReference>
<accession>A0ABT9PT20</accession>
<keyword evidence="2" id="KW-1185">Reference proteome</keyword>
<dbReference type="Proteomes" id="UP001241472">
    <property type="component" value="Unassembled WGS sequence"/>
</dbReference>
<comment type="caution">
    <text evidence="1">The sequence shown here is derived from an EMBL/GenBank/DDBJ whole genome shotgun (WGS) entry which is preliminary data.</text>
</comment>
<evidence type="ECO:0000313" key="2">
    <source>
        <dbReference type="Proteomes" id="UP001241472"/>
    </source>
</evidence>
<sequence length="116" mass="12512">MVERVFIGNDNGVFKMRISRPGINARTATLQECTIHEEMSRPLTYVATGLVNVPPGTSVSVSLGRTFAAPPVFIIKHESHRLLAVQANLNMASGNLQLVARADAVGSLVRYVILAP</sequence>